<name>A0A2P6MZM3_9EUKA</name>
<dbReference type="OrthoDB" id="660555at2759"/>
<dbReference type="InterPro" id="IPR003591">
    <property type="entry name" value="Leu-rich_rpt_typical-subtyp"/>
</dbReference>
<gene>
    <name evidence="4" type="ORF">PROFUN_14580</name>
</gene>
<proteinExistence type="predicted"/>
<dbReference type="Pfam" id="PF00560">
    <property type="entry name" value="LRR_1"/>
    <property type="match status" value="2"/>
</dbReference>
<evidence type="ECO:0000256" key="3">
    <source>
        <dbReference type="SAM" id="MobiDB-lite"/>
    </source>
</evidence>
<dbReference type="SUPFAM" id="SSF52058">
    <property type="entry name" value="L domain-like"/>
    <property type="match status" value="2"/>
</dbReference>
<dbReference type="PANTHER" id="PTHR48051:SF1">
    <property type="entry name" value="RAS SUPPRESSOR PROTEIN 1"/>
    <property type="match status" value="1"/>
</dbReference>
<evidence type="ECO:0000256" key="2">
    <source>
        <dbReference type="ARBA" id="ARBA00022737"/>
    </source>
</evidence>
<keyword evidence="1" id="KW-0433">Leucine-rich repeat</keyword>
<dbReference type="PANTHER" id="PTHR48051">
    <property type="match status" value="1"/>
</dbReference>
<dbReference type="InterPro" id="IPR050216">
    <property type="entry name" value="LRR_domain-containing"/>
</dbReference>
<dbReference type="Proteomes" id="UP000241769">
    <property type="component" value="Unassembled WGS sequence"/>
</dbReference>
<feature type="compositionally biased region" description="Low complexity" evidence="3">
    <location>
        <begin position="56"/>
        <end position="77"/>
    </location>
</feature>
<comment type="caution">
    <text evidence="4">The sequence shown here is derived from an EMBL/GenBank/DDBJ whole genome shotgun (WGS) entry which is preliminary data.</text>
</comment>
<evidence type="ECO:0000313" key="5">
    <source>
        <dbReference type="Proteomes" id="UP000241769"/>
    </source>
</evidence>
<dbReference type="AlphaFoldDB" id="A0A2P6MZM3"/>
<dbReference type="PROSITE" id="PS51450">
    <property type="entry name" value="LRR"/>
    <property type="match status" value="7"/>
</dbReference>
<feature type="region of interest" description="Disordered" evidence="3">
    <location>
        <begin position="1"/>
        <end position="117"/>
    </location>
</feature>
<evidence type="ECO:0000313" key="4">
    <source>
        <dbReference type="EMBL" id="PRP77145.1"/>
    </source>
</evidence>
<dbReference type="SMART" id="SM00365">
    <property type="entry name" value="LRR_SD22"/>
    <property type="match status" value="6"/>
</dbReference>
<dbReference type="STRING" id="1890364.A0A2P6MZM3"/>
<dbReference type="InterPro" id="IPR001611">
    <property type="entry name" value="Leu-rich_rpt"/>
</dbReference>
<dbReference type="SMART" id="SM00369">
    <property type="entry name" value="LRR_TYP"/>
    <property type="match status" value="14"/>
</dbReference>
<dbReference type="SMART" id="SM00364">
    <property type="entry name" value="LRR_BAC"/>
    <property type="match status" value="12"/>
</dbReference>
<dbReference type="Gene3D" id="3.80.10.10">
    <property type="entry name" value="Ribonuclease Inhibitor"/>
    <property type="match status" value="4"/>
</dbReference>
<feature type="compositionally biased region" description="Polar residues" evidence="3">
    <location>
        <begin position="78"/>
        <end position="110"/>
    </location>
</feature>
<keyword evidence="2" id="KW-0677">Repeat</keyword>
<feature type="compositionally biased region" description="Low complexity" evidence="3">
    <location>
        <begin position="31"/>
        <end position="48"/>
    </location>
</feature>
<dbReference type="EMBL" id="MDYQ01000278">
    <property type="protein sequence ID" value="PRP77145.1"/>
    <property type="molecule type" value="Genomic_DNA"/>
</dbReference>
<dbReference type="Pfam" id="PF13855">
    <property type="entry name" value="LRR_8"/>
    <property type="match status" value="4"/>
</dbReference>
<dbReference type="GO" id="GO:0005737">
    <property type="term" value="C:cytoplasm"/>
    <property type="evidence" value="ECO:0007669"/>
    <property type="project" value="TreeGrafter"/>
</dbReference>
<dbReference type="InterPro" id="IPR032675">
    <property type="entry name" value="LRR_dom_sf"/>
</dbReference>
<reference evidence="4 5" key="1">
    <citation type="journal article" date="2018" name="Genome Biol. Evol.">
        <title>Multiple Roots of Fruiting Body Formation in Amoebozoa.</title>
        <authorList>
            <person name="Hillmann F."/>
            <person name="Forbes G."/>
            <person name="Novohradska S."/>
            <person name="Ferling I."/>
            <person name="Riege K."/>
            <person name="Groth M."/>
            <person name="Westermann M."/>
            <person name="Marz M."/>
            <person name="Spaller T."/>
            <person name="Winckler T."/>
            <person name="Schaap P."/>
            <person name="Glockner G."/>
        </authorList>
    </citation>
    <scope>NUCLEOTIDE SEQUENCE [LARGE SCALE GENOMIC DNA]</scope>
    <source>
        <strain evidence="4 5">Jena</strain>
    </source>
</reference>
<protein>
    <submittedName>
        <fullName evidence="4">Leucine-rich repeat family protein</fullName>
    </submittedName>
</protein>
<keyword evidence="5" id="KW-1185">Reference proteome</keyword>
<accession>A0A2P6MZM3</accession>
<sequence length="765" mass="84084">MSSRSTTDGTRKTSAARPAGSTGTTGVGKATSTSRTTITSSTSISSRSGTKAPIKTSVGVSTSTSSRTATTDATGSRINPSSSTAITPRTTTSRVASAGTSKAPTATRSTADAPPTSITRRLAPSAAFMKAGESNMNFNPSYDDTPVGGAKKTNKVHTFEVQEKKQPATGKVLEKLLQMAQKSGNLNLSDRGLTYIPTDVFQIQELSFDNPDDKWWEREPLKKLDISHNSISIIPDEVAALGEHLTTLIVSNNHISVLPTNLFQLNQLVKLDLSYNKLVDVSDLPFDEISTLSELWLGHNQMKRIPGRLRGCQQLSVLQLDHNCIEEIPASPSFPPKLRSLQLGHNALTTVPASSLQNLSQLTDLGLNDNRLTGVSNLSPLTRLSRFDASHNRLNTMPSFGRDSLVKEVLMGFNNLKRLTEDEDFFKLKELSVVDVQTNQISEIPETIIELRKLNSLDLQNNSLSSLPPQLGFLPLLKKVVLIEGNMLKTYPRPEKGTKALLDYLKTRLPSTELKKEITGGEDEEGLSKSFKMERREMKTTTMHSASSGKMNLSGKKLTQVPDVAWDTPNLSQLVLSQNQLTHLPEQISNLSESIRELAISQNRITFLPDSFSSLHKLTDLDLSSNVIARFPIQILSLQSLRSLNVQSNRMTELPSELFDSLPQLITFSFAYNSVKVFPTFQHEKLETLDCSNNKLTNVDASCIRSCPNLSSLDISNNDIGVLPPELGLTQLKNLNIRGNPMRALLPYMDKPSETLLKYLRGRIA</sequence>
<dbReference type="InParanoid" id="A0A2P6MZM3"/>
<organism evidence="4 5">
    <name type="scientific">Planoprotostelium fungivorum</name>
    <dbReference type="NCBI Taxonomy" id="1890364"/>
    <lineage>
        <taxon>Eukaryota</taxon>
        <taxon>Amoebozoa</taxon>
        <taxon>Evosea</taxon>
        <taxon>Variosea</taxon>
        <taxon>Cavosteliida</taxon>
        <taxon>Cavosteliaceae</taxon>
        <taxon>Planoprotostelium</taxon>
    </lineage>
</organism>
<evidence type="ECO:0000256" key="1">
    <source>
        <dbReference type="ARBA" id="ARBA00022614"/>
    </source>
</evidence>